<accession>A0AB38D424</accession>
<name>A0AB38D424_9MYCO</name>
<comment type="caution">
    <text evidence="1">The sequence shown here is derived from an EMBL/GenBank/DDBJ whole genome shotgun (WGS) entry which is preliminary data.</text>
</comment>
<dbReference type="EMBL" id="FSHM01000008">
    <property type="protein sequence ID" value="SIB76898.1"/>
    <property type="molecule type" value="Genomic_DNA"/>
</dbReference>
<reference evidence="1 2" key="1">
    <citation type="submission" date="2016-11" db="EMBL/GenBank/DDBJ databases">
        <authorList>
            <consortium name="Pathogen Informatics"/>
        </authorList>
    </citation>
    <scope>NUCLEOTIDE SEQUENCE [LARGE SCALE GENOMIC DNA]</scope>
    <source>
        <strain evidence="1 2">104</strain>
    </source>
</reference>
<evidence type="ECO:0000313" key="1">
    <source>
        <dbReference type="EMBL" id="SIB76898.1"/>
    </source>
</evidence>
<organism evidence="1 2">
    <name type="scientific">Mycobacteroides abscessus subsp. abscessus</name>
    <dbReference type="NCBI Taxonomy" id="1185650"/>
    <lineage>
        <taxon>Bacteria</taxon>
        <taxon>Bacillati</taxon>
        <taxon>Actinomycetota</taxon>
        <taxon>Actinomycetes</taxon>
        <taxon>Mycobacteriales</taxon>
        <taxon>Mycobacteriaceae</taxon>
        <taxon>Mycobacteroides</taxon>
        <taxon>Mycobacteroides abscessus</taxon>
    </lineage>
</organism>
<dbReference type="RefSeq" id="WP_052569057.1">
    <property type="nucleotide sequence ID" value="NZ_CAACXP010000003.1"/>
</dbReference>
<gene>
    <name evidence="1" type="ORF">SAMEA2070301_04488</name>
</gene>
<sequence>MFDTRLRAALADFIAGIPDLLSTAAVEKFTQERHEITYSPREVAERIAAVLPAGMRERGYELLELPAVERDQHGTYSVHVPLTGRPWAPAEIRMRRTPEGDQVTIVGTTLPLATDDVPAIAAGLLAARAFCASHKLG</sequence>
<proteinExistence type="predicted"/>
<dbReference type="AlphaFoldDB" id="A0AB38D424"/>
<protein>
    <submittedName>
        <fullName evidence="1">Uncharacterized protein</fullName>
    </submittedName>
</protein>
<evidence type="ECO:0000313" key="2">
    <source>
        <dbReference type="Proteomes" id="UP000185210"/>
    </source>
</evidence>
<dbReference type="Proteomes" id="UP000185210">
    <property type="component" value="Unassembled WGS sequence"/>
</dbReference>